<feature type="region of interest" description="Disordered" evidence="2">
    <location>
        <begin position="178"/>
        <end position="201"/>
    </location>
</feature>
<evidence type="ECO:0000313" key="4">
    <source>
        <dbReference type="EMBL" id="TDT17920.1"/>
    </source>
</evidence>
<dbReference type="PANTHER" id="PTHR38768">
    <property type="entry name" value="UPF0502 PROTEIN YCEH"/>
    <property type="match status" value="1"/>
</dbReference>
<dbReference type="PANTHER" id="PTHR38768:SF1">
    <property type="entry name" value="UPF0502 PROTEIN YCEH"/>
    <property type="match status" value="1"/>
</dbReference>
<accession>A0A4R7I3U4</accession>
<name>A0A4R7I3U4_9ACTN</name>
<comment type="caution">
    <text evidence="4">The sequence shown here is derived from an EMBL/GenBank/DDBJ whole genome shotgun (WGS) entry which is preliminary data.</text>
</comment>
<feature type="domain" description="SnoaL-like" evidence="3">
    <location>
        <begin position="211"/>
        <end position="307"/>
    </location>
</feature>
<organism evidence="4 5">
    <name type="scientific">Ilumatobacter fluminis</name>
    <dbReference type="NCBI Taxonomy" id="467091"/>
    <lineage>
        <taxon>Bacteria</taxon>
        <taxon>Bacillati</taxon>
        <taxon>Actinomycetota</taxon>
        <taxon>Acidimicrobiia</taxon>
        <taxon>Acidimicrobiales</taxon>
        <taxon>Ilumatobacteraceae</taxon>
        <taxon>Ilumatobacter</taxon>
    </lineage>
</organism>
<dbReference type="OrthoDB" id="129343at2"/>
<dbReference type="Pfam" id="PF04337">
    <property type="entry name" value="DUF480"/>
    <property type="match status" value="1"/>
</dbReference>
<evidence type="ECO:0000259" key="3">
    <source>
        <dbReference type="Pfam" id="PF12680"/>
    </source>
</evidence>
<comment type="similarity">
    <text evidence="1">Belongs to the UPF0502 family.</text>
</comment>
<gene>
    <name evidence="4" type="ORF">BDK89_3533</name>
</gene>
<dbReference type="Gene3D" id="1.10.10.10">
    <property type="entry name" value="Winged helix-like DNA-binding domain superfamily/Winged helix DNA-binding domain"/>
    <property type="match status" value="2"/>
</dbReference>
<dbReference type="Pfam" id="PF12680">
    <property type="entry name" value="SnoaL_2"/>
    <property type="match status" value="1"/>
</dbReference>
<dbReference type="EMBL" id="SOAU01000001">
    <property type="protein sequence ID" value="TDT17920.1"/>
    <property type="molecule type" value="Genomic_DNA"/>
</dbReference>
<keyword evidence="5" id="KW-1185">Reference proteome</keyword>
<dbReference type="InterPro" id="IPR036390">
    <property type="entry name" value="WH_DNA-bd_sf"/>
</dbReference>
<sequence>MEPTSTETMADERDDVPHDLTDAEVRVLGCLVEKEATVPDSYPLTVNSLRNACNQSTSRDPVVSYDEYTVEQALASLRARSLTRTVHSTSNRATKYRHVLPDELGLEPDEVAVLAVLMLRGAQTVGELKSRTERIHAFDSVDDTADVLARLAGRDLALRLERRPGQKDARWIHRLSPAPADAGEADGAAPAAPASSQPAPDVLERNRANVIAFYDLMFNQCRPAEAIEQYAGAEYVQHNPHVGDGKEAFVEYFERMAREHPGKTVEFVRSVAEGDHVVLHCHQIWPDEEYAGIDIFRLDDDGKVVEHWDVLQSIPPSSKNDNGMF</sequence>
<protein>
    <submittedName>
        <fullName evidence="4">Uncharacterized protein YceH (UPF0502 family)</fullName>
    </submittedName>
</protein>
<reference evidence="4 5" key="1">
    <citation type="submission" date="2019-03" db="EMBL/GenBank/DDBJ databases">
        <title>Sequencing the genomes of 1000 actinobacteria strains.</title>
        <authorList>
            <person name="Klenk H.-P."/>
        </authorList>
    </citation>
    <scope>NUCLEOTIDE SEQUENCE [LARGE SCALE GENOMIC DNA]</scope>
    <source>
        <strain evidence="4 5">DSM 18936</strain>
    </source>
</reference>
<dbReference type="SUPFAM" id="SSF54427">
    <property type="entry name" value="NTF2-like"/>
    <property type="match status" value="1"/>
</dbReference>
<dbReference type="InterPro" id="IPR032710">
    <property type="entry name" value="NTF2-like_dom_sf"/>
</dbReference>
<dbReference type="AlphaFoldDB" id="A0A4R7I3U4"/>
<evidence type="ECO:0000256" key="1">
    <source>
        <dbReference type="HAMAP-Rule" id="MF_01584"/>
    </source>
</evidence>
<dbReference type="InterPro" id="IPR036388">
    <property type="entry name" value="WH-like_DNA-bd_sf"/>
</dbReference>
<evidence type="ECO:0000256" key="2">
    <source>
        <dbReference type="SAM" id="MobiDB-lite"/>
    </source>
</evidence>
<dbReference type="Gene3D" id="3.10.450.50">
    <property type="match status" value="1"/>
</dbReference>
<proteinExistence type="inferred from homology"/>
<dbReference type="HAMAP" id="MF_01584">
    <property type="entry name" value="UPF0502"/>
    <property type="match status" value="1"/>
</dbReference>
<evidence type="ECO:0000313" key="5">
    <source>
        <dbReference type="Proteomes" id="UP000294558"/>
    </source>
</evidence>
<dbReference type="Proteomes" id="UP000294558">
    <property type="component" value="Unassembled WGS sequence"/>
</dbReference>
<dbReference type="SUPFAM" id="SSF46785">
    <property type="entry name" value="Winged helix' DNA-binding domain"/>
    <property type="match status" value="2"/>
</dbReference>
<dbReference type="InterPro" id="IPR037401">
    <property type="entry name" value="SnoaL-like"/>
</dbReference>
<dbReference type="InterPro" id="IPR007432">
    <property type="entry name" value="DUF480"/>
</dbReference>